<dbReference type="InterPro" id="IPR004242">
    <property type="entry name" value="Transposase_21"/>
</dbReference>
<protein>
    <recommendedName>
        <fullName evidence="4">Transposase-associated domain-containing protein</fullName>
    </recommendedName>
</protein>
<dbReference type="AlphaFoldDB" id="A0A9D3W4D7"/>
<evidence type="ECO:0000313" key="3">
    <source>
        <dbReference type="Proteomes" id="UP000828251"/>
    </source>
</evidence>
<proteinExistence type="predicted"/>
<evidence type="ECO:0000313" key="2">
    <source>
        <dbReference type="EMBL" id="KAH1107635.1"/>
    </source>
</evidence>
<evidence type="ECO:0000256" key="1">
    <source>
        <dbReference type="SAM" id="MobiDB-lite"/>
    </source>
</evidence>
<sequence>MIIPGEKGPGNDIGIYLQPLIDELKHLWAGVETGRYACPCCAAQTCSQWLYNGKKFCYMGHRRWLDGNHRYRFQRALFDGTEEFREAPEQTIGSEILFMLKDMDFSYRKLNQPSNRQTNRRSRDESDDESNLEDDPNEVDL</sequence>
<dbReference type="Pfam" id="PF02992">
    <property type="entry name" value="Transposase_21"/>
    <property type="match status" value="1"/>
</dbReference>
<reference evidence="2 3" key="1">
    <citation type="journal article" date="2021" name="Plant Biotechnol. J.">
        <title>Multi-omics assisted identification of the key and species-specific regulatory components of drought-tolerant mechanisms in Gossypium stocksii.</title>
        <authorList>
            <person name="Yu D."/>
            <person name="Ke L."/>
            <person name="Zhang D."/>
            <person name="Wu Y."/>
            <person name="Sun Y."/>
            <person name="Mei J."/>
            <person name="Sun J."/>
            <person name="Sun Y."/>
        </authorList>
    </citation>
    <scope>NUCLEOTIDE SEQUENCE [LARGE SCALE GENOMIC DNA]</scope>
    <source>
        <strain evidence="3">cv. E1</strain>
        <tissue evidence="2">Leaf</tissue>
    </source>
</reference>
<keyword evidence="3" id="KW-1185">Reference proteome</keyword>
<dbReference type="PANTHER" id="PTHR10775">
    <property type="entry name" value="OS08G0208400 PROTEIN"/>
    <property type="match status" value="1"/>
</dbReference>
<accession>A0A9D3W4D7</accession>
<organism evidence="2 3">
    <name type="scientific">Gossypium stocksii</name>
    <dbReference type="NCBI Taxonomy" id="47602"/>
    <lineage>
        <taxon>Eukaryota</taxon>
        <taxon>Viridiplantae</taxon>
        <taxon>Streptophyta</taxon>
        <taxon>Embryophyta</taxon>
        <taxon>Tracheophyta</taxon>
        <taxon>Spermatophyta</taxon>
        <taxon>Magnoliopsida</taxon>
        <taxon>eudicotyledons</taxon>
        <taxon>Gunneridae</taxon>
        <taxon>Pentapetalae</taxon>
        <taxon>rosids</taxon>
        <taxon>malvids</taxon>
        <taxon>Malvales</taxon>
        <taxon>Malvaceae</taxon>
        <taxon>Malvoideae</taxon>
        <taxon>Gossypium</taxon>
    </lineage>
</organism>
<dbReference type="PANTHER" id="PTHR10775:SF173">
    <property type="match status" value="1"/>
</dbReference>
<gene>
    <name evidence="2" type="ORF">J1N35_011403</name>
</gene>
<evidence type="ECO:0008006" key="4">
    <source>
        <dbReference type="Google" id="ProtNLM"/>
    </source>
</evidence>
<dbReference type="EMBL" id="JAIQCV010000004">
    <property type="protein sequence ID" value="KAH1107635.1"/>
    <property type="molecule type" value="Genomic_DNA"/>
</dbReference>
<name>A0A9D3W4D7_9ROSI</name>
<feature type="region of interest" description="Disordered" evidence="1">
    <location>
        <begin position="110"/>
        <end position="141"/>
    </location>
</feature>
<dbReference type="Proteomes" id="UP000828251">
    <property type="component" value="Unassembled WGS sequence"/>
</dbReference>
<comment type="caution">
    <text evidence="2">The sequence shown here is derived from an EMBL/GenBank/DDBJ whole genome shotgun (WGS) entry which is preliminary data.</text>
</comment>
<dbReference type="OrthoDB" id="967168at2759"/>
<feature type="compositionally biased region" description="Acidic residues" evidence="1">
    <location>
        <begin position="125"/>
        <end position="141"/>
    </location>
</feature>